<accession>A0A4U6R7G4</accession>
<dbReference type="Proteomes" id="UP000308488">
    <property type="component" value="Unassembled WGS sequence"/>
</dbReference>
<keyword evidence="3" id="KW-1185">Reference proteome</keyword>
<dbReference type="AlphaFoldDB" id="A0A4U6R7G4"/>
<proteinExistence type="predicted"/>
<evidence type="ECO:0000313" key="3">
    <source>
        <dbReference type="Proteomes" id="UP000308488"/>
    </source>
</evidence>
<gene>
    <name evidence="2" type="ORF">FDP08_16220</name>
</gene>
<feature type="domain" description="Putative zinc-finger" evidence="1">
    <location>
        <begin position="22"/>
        <end position="55"/>
    </location>
</feature>
<name>A0A4U6R7G4_9GAMM</name>
<evidence type="ECO:0000259" key="1">
    <source>
        <dbReference type="Pfam" id="PF13490"/>
    </source>
</evidence>
<sequence length="253" mass="26907">MSDRNFFRRSGVWNNEVMDMLCNECKNNLRSWVRNELSAAQASRIEQHIANCKDCSIAAHNEQAIFDSLQDSQAVPAPSFGFEERVLGAATGKGGEAGKGSHGHGWSTPVASGAVAAALVIGIALGFGWKAEPEPGAEQAISGAEQAGGDKTLTAEPVARNVRLAFSSREALEGVTLTVELPPHVEVASYPGHQKLSWKVDLDKGENVVNLPLNILFSGEGELVAHLDDGRRTKTFRTSLNSASGNGDQEPSS</sequence>
<dbReference type="EMBL" id="SZYH01000001">
    <property type="protein sequence ID" value="TKV69543.1"/>
    <property type="molecule type" value="Genomic_DNA"/>
</dbReference>
<evidence type="ECO:0000313" key="2">
    <source>
        <dbReference type="EMBL" id="TKV69543.1"/>
    </source>
</evidence>
<dbReference type="Pfam" id="PF13490">
    <property type="entry name" value="zf-HC2"/>
    <property type="match status" value="1"/>
</dbReference>
<comment type="caution">
    <text evidence="2">The sequence shown here is derived from an EMBL/GenBank/DDBJ whole genome shotgun (WGS) entry which is preliminary data.</text>
</comment>
<dbReference type="OrthoDB" id="5793589at2"/>
<reference evidence="2 3" key="1">
    <citation type="submission" date="2019-05" db="EMBL/GenBank/DDBJ databases">
        <title>Marinobacter panjinensis sp. nov., a moderately halophilic bacterium isolated from sea tidal flat environment.</title>
        <authorList>
            <person name="Yang W."/>
            <person name="An M."/>
            <person name="He W."/>
            <person name="Luo X."/>
            <person name="Zhu L."/>
            <person name="Chen G."/>
            <person name="Zhang Y."/>
            <person name="Wang Y."/>
        </authorList>
    </citation>
    <scope>NUCLEOTIDE SEQUENCE [LARGE SCALE GENOMIC DNA]</scope>
    <source>
        <strain evidence="2 3">PJ-16</strain>
    </source>
</reference>
<dbReference type="InterPro" id="IPR027383">
    <property type="entry name" value="Znf_put"/>
</dbReference>
<protein>
    <submittedName>
        <fullName evidence="2">Anti-sigma factor</fullName>
    </submittedName>
</protein>
<organism evidence="2 3">
    <name type="scientific">Marinobacter panjinensis</name>
    <dbReference type="NCBI Taxonomy" id="2576384"/>
    <lineage>
        <taxon>Bacteria</taxon>
        <taxon>Pseudomonadati</taxon>
        <taxon>Pseudomonadota</taxon>
        <taxon>Gammaproteobacteria</taxon>
        <taxon>Pseudomonadales</taxon>
        <taxon>Marinobacteraceae</taxon>
        <taxon>Marinobacter</taxon>
    </lineage>
</organism>